<dbReference type="PROSITE" id="PS51233">
    <property type="entry name" value="VWFD"/>
    <property type="match status" value="1"/>
</dbReference>
<organism evidence="7 8">
    <name type="scientific">Mizuhopecten yessoensis</name>
    <name type="common">Japanese scallop</name>
    <name type="synonym">Patinopecten yessoensis</name>
    <dbReference type="NCBI Taxonomy" id="6573"/>
    <lineage>
        <taxon>Eukaryota</taxon>
        <taxon>Metazoa</taxon>
        <taxon>Spiralia</taxon>
        <taxon>Lophotrochozoa</taxon>
        <taxon>Mollusca</taxon>
        <taxon>Bivalvia</taxon>
        <taxon>Autobranchia</taxon>
        <taxon>Pteriomorphia</taxon>
        <taxon>Pectinida</taxon>
        <taxon>Pectinoidea</taxon>
        <taxon>Pectinidae</taxon>
        <taxon>Mizuhopecten</taxon>
    </lineage>
</organism>
<dbReference type="InterPro" id="IPR021381">
    <property type="entry name" value="DUF3011"/>
</dbReference>
<sequence>MDVLEEIPTGLHYTAPATVMRCQREIIKCSSWEYKKESCETKQFYIHTVKLKEKLSDSKCTFGETFYLRKGKLVVKEGCRGKFEVSNEDCEEKPKNKCNGKNTKYDRKLKKCVCMKGFIGNADEECFGTCRCYASGDPHYYTFDGAIIHFQGTCKYTLAQFIDTEGPYSFSVEVENEHRNDKDDVSFTKCVEVLVYGQTIRLGQDRIVHINGGVRDTPIITESGNIKIGISGSDVRLSTSLGLEVTFDGKHKVSVMAPKAFKGQYKGLCGDCDDDKNNDYRTEGGIDVTQDKNRYNSIGDSYAVPSDDEDDDVCLTEHSFEECPNSDMEVARGDDYCGWLLPTNQKSPFFKCIQEQNEVEKAQELYASCTLDVCAFMHNGNEKDLNRTICSALEMMAVVCDDDNDPLQWRPDMCKIPCGKNMQFMSAVSSCPNNCVERDAETNCDMSASRVGCGCAEGFILDGNRCVLPNQCGCLENNIYYNLGREKVSNDCTTVSHCVSTNGNSSMIFKEKRNPCDEQANCLPRGESRKCVCKPGYIGNGEKCEAAEKCDKVIECSADKGGYKECTEEMQIRRARPAKPDKKTKRKCKRKRDYGVKNGVLWVKKGCGGTFKVKGYCKTSKVDRCGENEERVKGKCVCQSGYQRDKKGKCKDSSSNCEQILNCESEKGRYTKCPLKERFKNIDLIQERPGSKCVKNKSFGLRRGNMWVKEGCRGTFKITKKGKCNSSKTCGVNAEKRKGKCRCKKGYSGSHTGRCEGRMSYGNPLLDGIRNSMIYLTYMFEG</sequence>
<name>A0A210QQL9_MIZYE</name>
<dbReference type="Pfam" id="PF01826">
    <property type="entry name" value="TIL"/>
    <property type="match status" value="1"/>
</dbReference>
<dbReference type="SUPFAM" id="SSF57567">
    <property type="entry name" value="Serine protease inhibitors"/>
    <property type="match status" value="1"/>
</dbReference>
<dbReference type="InterPro" id="IPR000742">
    <property type="entry name" value="EGF"/>
</dbReference>
<evidence type="ECO:0000256" key="4">
    <source>
        <dbReference type="PROSITE-ProRule" id="PRU00076"/>
    </source>
</evidence>
<dbReference type="InterPro" id="IPR036084">
    <property type="entry name" value="Ser_inhib-like_sf"/>
</dbReference>
<accession>A0A210QQL9</accession>
<dbReference type="Pfam" id="PF11218">
    <property type="entry name" value="DUF3011"/>
    <property type="match status" value="2"/>
</dbReference>
<evidence type="ECO:0000259" key="5">
    <source>
        <dbReference type="PROSITE" id="PS50026"/>
    </source>
</evidence>
<evidence type="ECO:0000256" key="1">
    <source>
        <dbReference type="ARBA" id="ARBA00022536"/>
    </source>
</evidence>
<comment type="caution">
    <text evidence="7">The sequence shown here is derived from an EMBL/GenBank/DDBJ whole genome shotgun (WGS) entry which is preliminary data.</text>
</comment>
<dbReference type="SMART" id="SM00181">
    <property type="entry name" value="EGF"/>
    <property type="match status" value="4"/>
</dbReference>
<evidence type="ECO:0000313" key="8">
    <source>
        <dbReference type="Proteomes" id="UP000242188"/>
    </source>
</evidence>
<keyword evidence="2" id="KW-1015">Disulfide bond</keyword>
<feature type="domain" description="VWFD" evidence="6">
    <location>
        <begin position="130"/>
        <end position="315"/>
    </location>
</feature>
<dbReference type="Gene3D" id="2.10.25.10">
    <property type="entry name" value="Laminin"/>
    <property type="match status" value="2"/>
</dbReference>
<dbReference type="InterPro" id="IPR024731">
    <property type="entry name" value="NELL2-like_EGF"/>
</dbReference>
<protein>
    <submittedName>
        <fullName evidence="7">Alpha-tectorin</fullName>
    </submittedName>
</protein>
<feature type="domain" description="EGF-like" evidence="5">
    <location>
        <begin position="508"/>
        <end position="545"/>
    </location>
</feature>
<dbReference type="EMBL" id="NEDP02002406">
    <property type="protein sequence ID" value="OWF51004.1"/>
    <property type="molecule type" value="Genomic_DNA"/>
</dbReference>
<dbReference type="PROSITE" id="PS01186">
    <property type="entry name" value="EGF_2"/>
    <property type="match status" value="2"/>
</dbReference>
<dbReference type="GO" id="GO:0031012">
    <property type="term" value="C:extracellular matrix"/>
    <property type="evidence" value="ECO:0007669"/>
    <property type="project" value="TreeGrafter"/>
</dbReference>
<dbReference type="PROSITE" id="PS50026">
    <property type="entry name" value="EGF_3"/>
    <property type="match status" value="1"/>
</dbReference>
<dbReference type="OrthoDB" id="6114226at2759"/>
<evidence type="ECO:0000256" key="3">
    <source>
        <dbReference type="ARBA" id="ARBA00023180"/>
    </source>
</evidence>
<comment type="caution">
    <text evidence="4">Lacks conserved residue(s) required for the propagation of feature annotation.</text>
</comment>
<evidence type="ECO:0000256" key="2">
    <source>
        <dbReference type="ARBA" id="ARBA00023157"/>
    </source>
</evidence>
<dbReference type="Pfam" id="PF00094">
    <property type="entry name" value="VWD"/>
    <property type="match status" value="1"/>
</dbReference>
<dbReference type="Proteomes" id="UP000242188">
    <property type="component" value="Unassembled WGS sequence"/>
</dbReference>
<gene>
    <name evidence="7" type="ORF">KP79_PYT10014</name>
</gene>
<evidence type="ECO:0000259" key="6">
    <source>
        <dbReference type="PROSITE" id="PS51233"/>
    </source>
</evidence>
<evidence type="ECO:0000313" key="7">
    <source>
        <dbReference type="EMBL" id="OWF51004.1"/>
    </source>
</evidence>
<reference evidence="7 8" key="1">
    <citation type="journal article" date="2017" name="Nat. Ecol. Evol.">
        <title>Scallop genome provides insights into evolution of bilaterian karyotype and development.</title>
        <authorList>
            <person name="Wang S."/>
            <person name="Zhang J."/>
            <person name="Jiao W."/>
            <person name="Li J."/>
            <person name="Xun X."/>
            <person name="Sun Y."/>
            <person name="Guo X."/>
            <person name="Huan P."/>
            <person name="Dong B."/>
            <person name="Zhang L."/>
            <person name="Hu X."/>
            <person name="Sun X."/>
            <person name="Wang J."/>
            <person name="Zhao C."/>
            <person name="Wang Y."/>
            <person name="Wang D."/>
            <person name="Huang X."/>
            <person name="Wang R."/>
            <person name="Lv J."/>
            <person name="Li Y."/>
            <person name="Zhang Z."/>
            <person name="Liu B."/>
            <person name="Lu W."/>
            <person name="Hui Y."/>
            <person name="Liang J."/>
            <person name="Zhou Z."/>
            <person name="Hou R."/>
            <person name="Li X."/>
            <person name="Liu Y."/>
            <person name="Li H."/>
            <person name="Ning X."/>
            <person name="Lin Y."/>
            <person name="Zhao L."/>
            <person name="Xing Q."/>
            <person name="Dou J."/>
            <person name="Li Y."/>
            <person name="Mao J."/>
            <person name="Guo H."/>
            <person name="Dou H."/>
            <person name="Li T."/>
            <person name="Mu C."/>
            <person name="Jiang W."/>
            <person name="Fu Q."/>
            <person name="Fu X."/>
            <person name="Miao Y."/>
            <person name="Liu J."/>
            <person name="Yu Q."/>
            <person name="Li R."/>
            <person name="Liao H."/>
            <person name="Li X."/>
            <person name="Kong Y."/>
            <person name="Jiang Z."/>
            <person name="Chourrout D."/>
            <person name="Li R."/>
            <person name="Bao Z."/>
        </authorList>
    </citation>
    <scope>NUCLEOTIDE SEQUENCE [LARGE SCALE GENOMIC DNA]</scope>
    <source>
        <strain evidence="7 8">PY_sf001</strain>
    </source>
</reference>
<keyword evidence="8" id="KW-1185">Reference proteome</keyword>
<keyword evidence="1 4" id="KW-0245">EGF-like domain</keyword>
<dbReference type="AlphaFoldDB" id="A0A210QQL9"/>
<dbReference type="SMART" id="SM00216">
    <property type="entry name" value="VWD"/>
    <property type="match status" value="1"/>
</dbReference>
<dbReference type="Pfam" id="PF12947">
    <property type="entry name" value="EGF_3"/>
    <property type="match status" value="1"/>
</dbReference>
<dbReference type="PANTHER" id="PTHR11339">
    <property type="entry name" value="EXTRACELLULAR MATRIX GLYCOPROTEIN RELATED"/>
    <property type="match status" value="1"/>
</dbReference>
<dbReference type="CDD" id="cd19941">
    <property type="entry name" value="TIL"/>
    <property type="match status" value="1"/>
</dbReference>
<keyword evidence="3" id="KW-0325">Glycoprotein</keyword>
<dbReference type="InterPro" id="IPR001846">
    <property type="entry name" value="VWF_type-D"/>
</dbReference>
<dbReference type="GO" id="GO:0005615">
    <property type="term" value="C:extracellular space"/>
    <property type="evidence" value="ECO:0007669"/>
    <property type="project" value="TreeGrafter"/>
</dbReference>
<dbReference type="InterPro" id="IPR002919">
    <property type="entry name" value="TIL_dom"/>
</dbReference>
<dbReference type="PANTHER" id="PTHR11339:SF373">
    <property type="entry name" value="VWFD DOMAIN-CONTAINING PROTEIN"/>
    <property type="match status" value="1"/>
</dbReference>
<proteinExistence type="predicted"/>
<dbReference type="InterPro" id="IPR050780">
    <property type="entry name" value="Mucin_vWF_Thrombospondin_sf"/>
</dbReference>